<evidence type="ECO:0000313" key="1">
    <source>
        <dbReference type="EMBL" id="CAL10112.1"/>
    </source>
</evidence>
<dbReference type="HOGENOM" id="CLU_3430909_0_0_6"/>
<dbReference type="EMBL" id="AM286416">
    <property type="protein sequence ID" value="CAL10112.1"/>
    <property type="molecule type" value="Genomic_DNA"/>
</dbReference>
<sequence>MYNPNQAFRPAISAVWGG</sequence>
<name>A1JUD3_YERE8</name>
<protein>
    <submittedName>
        <fullName evidence="1">Leader peptide RepB</fullName>
    </submittedName>
</protein>
<evidence type="ECO:0000313" key="2">
    <source>
        <dbReference type="Proteomes" id="UP000000642"/>
    </source>
</evidence>
<gene>
    <name evidence="1" type="ordered locus">YEP0096</name>
</gene>
<reference evidence="1 2" key="1">
    <citation type="journal article" date="2006" name="PLoS Genet.">
        <title>The complete genome sequence and comparative genome analysis of the high pathogenicity Yersinia enterocolitica strain 8081.</title>
        <authorList>
            <person name="Thomson N.R."/>
            <person name="Howard S."/>
            <person name="Wren B.W."/>
            <person name="Holden M.T.G."/>
            <person name="Crossman L."/>
            <person name="Challis G.L."/>
            <person name="Churcher C."/>
            <person name="Mungall K."/>
            <person name="Brooks K."/>
            <person name="Chillingworth T."/>
            <person name="Feltwell T."/>
            <person name="Abdellah Z."/>
            <person name="Hauser H."/>
            <person name="Jagels K."/>
            <person name="Maddison M."/>
            <person name="Moule S."/>
            <person name="Sanders M."/>
            <person name="Whitehead S."/>
            <person name="Quail M.A."/>
            <person name="Dougan G."/>
            <person name="Parkhill J."/>
            <person name="Prentice M.B."/>
        </authorList>
    </citation>
    <scope>NUCLEOTIDE SEQUENCE [LARGE SCALE GENOMIC DNA]</scope>
    <source>
        <strain evidence="2">NCTC 13174 / 8081</strain>
        <plasmid evidence="2">Plasmid pYVe8081</plasmid>
    </source>
</reference>
<proteinExistence type="predicted"/>
<dbReference type="Proteomes" id="UP000000642">
    <property type="component" value="Plasmid pYVe8081"/>
</dbReference>
<dbReference type="AlphaFoldDB" id="A1JUD3"/>
<keyword evidence="1" id="KW-0614">Plasmid</keyword>
<dbReference type="KEGG" id="yen:YEP0096"/>
<organism evidence="1 2">
    <name type="scientific">Yersinia enterocolitica serotype O:8 / biotype 1B (strain NCTC 13174 / 8081)</name>
    <dbReference type="NCBI Taxonomy" id="393305"/>
    <lineage>
        <taxon>Bacteria</taxon>
        <taxon>Pseudomonadati</taxon>
        <taxon>Pseudomonadota</taxon>
        <taxon>Gammaproteobacteria</taxon>
        <taxon>Enterobacterales</taxon>
        <taxon>Yersiniaceae</taxon>
        <taxon>Yersinia</taxon>
    </lineage>
</organism>
<geneLocation type="plasmid" evidence="1 2">
    <name>pYVe8081</name>
</geneLocation>
<accession>A1JUD3</accession>